<name>A0A9X8R253_9CORY</name>
<accession>A0A9X8R253</accession>
<dbReference type="AlphaFoldDB" id="A0A9X8R253"/>
<reference evidence="1 2" key="1">
    <citation type="submission" date="2017-01" db="EMBL/GenBank/DDBJ databases">
        <authorList>
            <person name="Varghese N."/>
            <person name="Submissions S."/>
        </authorList>
    </citation>
    <scope>NUCLEOTIDE SEQUENCE [LARGE SCALE GENOMIC DNA]</scope>
    <source>
        <strain evidence="1 2">DSM 44280</strain>
    </source>
</reference>
<evidence type="ECO:0008006" key="3">
    <source>
        <dbReference type="Google" id="ProtNLM"/>
    </source>
</evidence>
<protein>
    <recommendedName>
        <fullName evidence="3">Abi-like protein</fullName>
    </recommendedName>
</protein>
<evidence type="ECO:0000313" key="1">
    <source>
        <dbReference type="EMBL" id="SIQ09170.1"/>
    </source>
</evidence>
<gene>
    <name evidence="1" type="ORF">SAMN05421802_10618</name>
</gene>
<sequence length="247" mass="28428">MDKGFWGTYFGEARLAPFLQLADGNVKLALSFYLWNVQVGAAYFELLGISEVALRNVIYRGVDRYCLSRDVGKWLLAEPAMLPLPLQKLMKGPLLEAQSKAKEAKNRRDQNPAHPRKGFPLQEGDVLAQVTFGAWHNLFPSEWGESKDPVTNNYRTILWESALNCVFQPGADPDRLRWLLYRLTYFRNRIAHHEYLLGPSAHVTATHPLRQRLNDIFELLEIVDPEFKEWATGFNRVSQLLKHPPVR</sequence>
<keyword evidence="2" id="KW-1185">Reference proteome</keyword>
<organism evidence="1 2">
    <name type="scientific">Corynebacterium afermentans</name>
    <dbReference type="NCBI Taxonomy" id="38286"/>
    <lineage>
        <taxon>Bacteria</taxon>
        <taxon>Bacillati</taxon>
        <taxon>Actinomycetota</taxon>
        <taxon>Actinomycetes</taxon>
        <taxon>Mycobacteriales</taxon>
        <taxon>Corynebacteriaceae</taxon>
        <taxon>Corynebacterium</taxon>
    </lineage>
</organism>
<comment type="caution">
    <text evidence="1">The sequence shown here is derived from an EMBL/GenBank/DDBJ whole genome shotgun (WGS) entry which is preliminary data.</text>
</comment>
<dbReference type="Proteomes" id="UP000185547">
    <property type="component" value="Unassembled WGS sequence"/>
</dbReference>
<dbReference type="RefSeq" id="WP_063938949.1">
    <property type="nucleotide sequence ID" value="NZ_FTMH01000006.1"/>
</dbReference>
<proteinExistence type="predicted"/>
<evidence type="ECO:0000313" key="2">
    <source>
        <dbReference type="Proteomes" id="UP000185547"/>
    </source>
</evidence>
<dbReference type="OrthoDB" id="3418622at2"/>
<dbReference type="EMBL" id="FTMH01000006">
    <property type="protein sequence ID" value="SIQ09170.1"/>
    <property type="molecule type" value="Genomic_DNA"/>
</dbReference>